<comment type="subcellular location">
    <subcellularLocation>
        <location evidence="1">Cell membrane</location>
        <topology evidence="1">Multi-pass membrane protein</topology>
    </subcellularLocation>
</comment>
<dbReference type="GO" id="GO:0008381">
    <property type="term" value="F:mechanosensitive monoatomic ion channel activity"/>
    <property type="evidence" value="ECO:0007669"/>
    <property type="project" value="InterPro"/>
</dbReference>
<organism evidence="11">
    <name type="scientific">Arthrobacter saudimassiliensis</name>
    <dbReference type="NCBI Taxonomy" id="1461584"/>
    <lineage>
        <taxon>Bacteria</taxon>
        <taxon>Bacillati</taxon>
        <taxon>Actinomycetota</taxon>
        <taxon>Actinomycetes</taxon>
        <taxon>Micrococcales</taxon>
        <taxon>Micrococcaceae</taxon>
        <taxon>Arthrobacter</taxon>
    </lineage>
</organism>
<feature type="domain" description="Mechanosensitive ion channel MscS" evidence="9">
    <location>
        <begin position="133"/>
        <end position="194"/>
    </location>
</feature>
<dbReference type="InterPro" id="IPR049142">
    <property type="entry name" value="MS_channel_1st"/>
</dbReference>
<protein>
    <submittedName>
        <fullName evidence="11">Putative MscS family protein YkuT</fullName>
    </submittedName>
</protein>
<keyword evidence="6 8" id="KW-0472">Membrane</keyword>
<comment type="similarity">
    <text evidence="2">Belongs to the MscS (TC 1.A.23) family.</text>
</comment>
<dbReference type="InterPro" id="IPR011014">
    <property type="entry name" value="MscS_channel_TM-2"/>
</dbReference>
<evidence type="ECO:0000256" key="7">
    <source>
        <dbReference type="SAM" id="MobiDB-lite"/>
    </source>
</evidence>
<keyword evidence="4 8" id="KW-0812">Transmembrane</keyword>
<gene>
    <name evidence="11" type="primary">ykuT</name>
    <name evidence="11" type="ORF">BN1051_01703</name>
</gene>
<evidence type="ECO:0000256" key="1">
    <source>
        <dbReference type="ARBA" id="ARBA00004651"/>
    </source>
</evidence>
<keyword evidence="3" id="KW-1003">Cell membrane</keyword>
<dbReference type="PANTHER" id="PTHR30460">
    <property type="entry name" value="MODERATE CONDUCTANCE MECHANOSENSITIVE CHANNEL YBIO"/>
    <property type="match status" value="1"/>
</dbReference>
<dbReference type="EMBL" id="LN483070">
    <property type="protein sequence ID" value="CEA08359.1"/>
    <property type="molecule type" value="Genomic_DNA"/>
</dbReference>
<dbReference type="PANTHER" id="PTHR30460:SF0">
    <property type="entry name" value="MODERATE CONDUCTANCE MECHANOSENSITIVE CHANNEL YBIO"/>
    <property type="match status" value="1"/>
</dbReference>
<proteinExistence type="inferred from homology"/>
<dbReference type="SUPFAM" id="SSF50182">
    <property type="entry name" value="Sm-like ribonucleoproteins"/>
    <property type="match status" value="1"/>
</dbReference>
<feature type="transmembrane region" description="Helical" evidence="8">
    <location>
        <begin position="111"/>
        <end position="130"/>
    </location>
</feature>
<evidence type="ECO:0000256" key="2">
    <source>
        <dbReference type="ARBA" id="ARBA00008017"/>
    </source>
</evidence>
<dbReference type="InterPro" id="IPR023408">
    <property type="entry name" value="MscS_beta-dom_sf"/>
</dbReference>
<evidence type="ECO:0000259" key="10">
    <source>
        <dbReference type="Pfam" id="PF21088"/>
    </source>
</evidence>
<evidence type="ECO:0000256" key="5">
    <source>
        <dbReference type="ARBA" id="ARBA00022989"/>
    </source>
</evidence>
<name>A0A078MPZ8_9MICC</name>
<dbReference type="InterPro" id="IPR045276">
    <property type="entry name" value="YbiO_bact"/>
</dbReference>
<dbReference type="SUPFAM" id="SSF82861">
    <property type="entry name" value="Mechanosensitive channel protein MscS (YggB), transmembrane region"/>
    <property type="match status" value="1"/>
</dbReference>
<feature type="transmembrane region" description="Helical" evidence="8">
    <location>
        <begin position="86"/>
        <end position="105"/>
    </location>
</feature>
<evidence type="ECO:0000259" key="9">
    <source>
        <dbReference type="Pfam" id="PF00924"/>
    </source>
</evidence>
<dbReference type="Pfam" id="PF00924">
    <property type="entry name" value="MS_channel_2nd"/>
    <property type="match status" value="1"/>
</dbReference>
<dbReference type="Pfam" id="PF21088">
    <property type="entry name" value="MS_channel_1st"/>
    <property type="match status" value="1"/>
</dbReference>
<feature type="domain" description="Mechanosensitive ion channel transmembrane helices 2/3" evidence="10">
    <location>
        <begin position="94"/>
        <end position="130"/>
    </location>
</feature>
<evidence type="ECO:0000313" key="11">
    <source>
        <dbReference type="EMBL" id="CEA08359.1"/>
    </source>
</evidence>
<evidence type="ECO:0000256" key="3">
    <source>
        <dbReference type="ARBA" id="ARBA00022475"/>
    </source>
</evidence>
<dbReference type="InterPro" id="IPR010920">
    <property type="entry name" value="LSM_dom_sf"/>
</dbReference>
<feature type="transmembrane region" description="Helical" evidence="8">
    <location>
        <begin position="20"/>
        <end position="43"/>
    </location>
</feature>
<evidence type="ECO:0000256" key="6">
    <source>
        <dbReference type="ARBA" id="ARBA00023136"/>
    </source>
</evidence>
<dbReference type="PATRIC" id="fig|1461584.3.peg.1688"/>
<dbReference type="Gene3D" id="2.30.30.60">
    <property type="match status" value="1"/>
</dbReference>
<evidence type="ECO:0000256" key="8">
    <source>
        <dbReference type="SAM" id="Phobius"/>
    </source>
</evidence>
<sequence>MLNAAEADMPDIEVREFDVPGLIEAGIIIVIGLVVLAVARFLINRLVARAQKGYTFFGGRQLKWARPARAKAESQRRTQRADTIGALLRSAVTLSVGILTGIMALEAIGINIAPLLASVGVLGLALSFGAREMIQDAISGFFITIEDQYGIGDTIEVGEIVGTVQSVGIRITRLTDERGVVWYVRNGEIAKVGNRSQGRYVQPADPEPVPVDAAGSTASEPAAETRKDQP</sequence>
<dbReference type="Gene3D" id="1.10.287.1260">
    <property type="match status" value="1"/>
</dbReference>
<dbReference type="GO" id="GO:0005886">
    <property type="term" value="C:plasma membrane"/>
    <property type="evidence" value="ECO:0007669"/>
    <property type="project" value="UniProtKB-SubCell"/>
</dbReference>
<keyword evidence="5 8" id="KW-1133">Transmembrane helix</keyword>
<accession>A0A078MPZ8</accession>
<feature type="region of interest" description="Disordered" evidence="7">
    <location>
        <begin position="195"/>
        <end position="230"/>
    </location>
</feature>
<reference evidence="11" key="1">
    <citation type="submission" date="2014-07" db="EMBL/GenBank/DDBJ databases">
        <authorList>
            <person name="Urmite Genomes Urmite Genomes"/>
        </authorList>
    </citation>
    <scope>NUCLEOTIDE SEQUENCE</scope>
    <source>
        <strain evidence="11">11W110_air</strain>
    </source>
</reference>
<evidence type="ECO:0000256" key="4">
    <source>
        <dbReference type="ARBA" id="ARBA00022692"/>
    </source>
</evidence>
<dbReference type="AlphaFoldDB" id="A0A078MPZ8"/>
<dbReference type="InterPro" id="IPR006685">
    <property type="entry name" value="MscS_channel_2nd"/>
</dbReference>